<keyword evidence="5" id="KW-0997">Cell inner membrane</keyword>
<dbReference type="Pfam" id="PF12019">
    <property type="entry name" value="GspH"/>
    <property type="match status" value="1"/>
</dbReference>
<dbReference type="SUPFAM" id="SSF54523">
    <property type="entry name" value="Pili subunits"/>
    <property type="match status" value="1"/>
</dbReference>
<dbReference type="Gene3D" id="3.30.700.10">
    <property type="entry name" value="Glycoprotein, Type 4 Pilin"/>
    <property type="match status" value="1"/>
</dbReference>
<evidence type="ECO:0000256" key="2">
    <source>
        <dbReference type="ARBA" id="ARBA00021549"/>
    </source>
</evidence>
<dbReference type="AlphaFoldDB" id="A0A1I4LUH0"/>
<evidence type="ECO:0000256" key="8">
    <source>
        <dbReference type="ARBA" id="ARBA00023136"/>
    </source>
</evidence>
<keyword evidence="8 11" id="KW-0472">Membrane</keyword>
<protein>
    <recommendedName>
        <fullName evidence="2">Type II secretion system protein H</fullName>
    </recommendedName>
    <alternativeName>
        <fullName evidence="10">General secretion pathway protein H</fullName>
    </alternativeName>
</protein>
<dbReference type="OrthoDB" id="8004351at2"/>
<feature type="domain" description="General secretion pathway GspH" evidence="12">
    <location>
        <begin position="48"/>
        <end position="142"/>
    </location>
</feature>
<dbReference type="GO" id="GO:0015627">
    <property type="term" value="C:type II protein secretion system complex"/>
    <property type="evidence" value="ECO:0007669"/>
    <property type="project" value="InterPro"/>
</dbReference>
<dbReference type="EMBL" id="FOSV01000032">
    <property type="protein sequence ID" value="SFL94483.1"/>
    <property type="molecule type" value="Genomic_DNA"/>
</dbReference>
<keyword evidence="4" id="KW-0488">Methylation</keyword>
<evidence type="ECO:0000256" key="1">
    <source>
        <dbReference type="ARBA" id="ARBA00004377"/>
    </source>
</evidence>
<reference evidence="14" key="1">
    <citation type="submission" date="2016-10" db="EMBL/GenBank/DDBJ databases">
        <authorList>
            <person name="Varghese N."/>
            <person name="Submissions S."/>
        </authorList>
    </citation>
    <scope>NUCLEOTIDE SEQUENCE [LARGE SCALE GENOMIC DNA]</scope>
    <source>
        <strain evidence="14">CGMCC 1.6474</strain>
    </source>
</reference>
<accession>A0A1I4LUH0</accession>
<keyword evidence="7 11" id="KW-1133">Transmembrane helix</keyword>
<dbReference type="RefSeq" id="WP_091951538.1">
    <property type="nucleotide sequence ID" value="NZ_FOSV01000032.1"/>
</dbReference>
<keyword evidence="6 11" id="KW-0812">Transmembrane</keyword>
<dbReference type="InterPro" id="IPR022346">
    <property type="entry name" value="T2SS_GspH"/>
</dbReference>
<gene>
    <name evidence="13" type="ORF">SAMN04488125_1328</name>
</gene>
<evidence type="ECO:0000256" key="5">
    <source>
        <dbReference type="ARBA" id="ARBA00022519"/>
    </source>
</evidence>
<evidence type="ECO:0000256" key="6">
    <source>
        <dbReference type="ARBA" id="ARBA00022692"/>
    </source>
</evidence>
<keyword evidence="3" id="KW-1003">Cell membrane</keyword>
<evidence type="ECO:0000256" key="4">
    <source>
        <dbReference type="ARBA" id="ARBA00022481"/>
    </source>
</evidence>
<evidence type="ECO:0000313" key="13">
    <source>
        <dbReference type="EMBL" id="SFL94483.1"/>
    </source>
</evidence>
<comment type="similarity">
    <text evidence="9">Belongs to the GSP H family.</text>
</comment>
<feature type="transmembrane region" description="Helical" evidence="11">
    <location>
        <begin position="12"/>
        <end position="33"/>
    </location>
</feature>
<dbReference type="STRING" id="414703.SAMN04488125_1328"/>
<evidence type="ECO:0000256" key="7">
    <source>
        <dbReference type="ARBA" id="ARBA00022989"/>
    </source>
</evidence>
<evidence type="ECO:0000256" key="3">
    <source>
        <dbReference type="ARBA" id="ARBA00022475"/>
    </source>
</evidence>
<evidence type="ECO:0000313" key="14">
    <source>
        <dbReference type="Proteomes" id="UP000198804"/>
    </source>
</evidence>
<proteinExistence type="inferred from homology"/>
<evidence type="ECO:0000259" key="12">
    <source>
        <dbReference type="Pfam" id="PF12019"/>
    </source>
</evidence>
<evidence type="ECO:0000256" key="11">
    <source>
        <dbReference type="SAM" id="Phobius"/>
    </source>
</evidence>
<organism evidence="13 14">
    <name type="scientific">Methylorubrum salsuginis</name>
    <dbReference type="NCBI Taxonomy" id="414703"/>
    <lineage>
        <taxon>Bacteria</taxon>
        <taxon>Pseudomonadati</taxon>
        <taxon>Pseudomonadota</taxon>
        <taxon>Alphaproteobacteria</taxon>
        <taxon>Hyphomicrobiales</taxon>
        <taxon>Methylobacteriaceae</taxon>
        <taxon>Methylorubrum</taxon>
    </lineage>
</organism>
<dbReference type="InterPro" id="IPR045584">
    <property type="entry name" value="Pilin-like"/>
</dbReference>
<dbReference type="GO" id="GO:0015628">
    <property type="term" value="P:protein secretion by the type II secretion system"/>
    <property type="evidence" value="ECO:0007669"/>
    <property type="project" value="InterPro"/>
</dbReference>
<dbReference type="Proteomes" id="UP000198804">
    <property type="component" value="Unassembled WGS sequence"/>
</dbReference>
<keyword evidence="14" id="KW-1185">Reference proteome</keyword>
<name>A0A1I4LUH0_9HYPH</name>
<dbReference type="Pfam" id="PF07963">
    <property type="entry name" value="N_methyl"/>
    <property type="match status" value="1"/>
</dbReference>
<dbReference type="NCBIfam" id="TIGR02532">
    <property type="entry name" value="IV_pilin_GFxxxE"/>
    <property type="match status" value="1"/>
</dbReference>
<dbReference type="InterPro" id="IPR012902">
    <property type="entry name" value="N_methyl_site"/>
</dbReference>
<comment type="subcellular location">
    <subcellularLocation>
        <location evidence="1">Cell inner membrane</location>
        <topology evidence="1">Single-pass membrane protein</topology>
    </subcellularLocation>
</comment>
<evidence type="ECO:0000256" key="9">
    <source>
        <dbReference type="ARBA" id="ARBA00025772"/>
    </source>
</evidence>
<dbReference type="GO" id="GO:0005886">
    <property type="term" value="C:plasma membrane"/>
    <property type="evidence" value="ECO:0007669"/>
    <property type="project" value="UniProtKB-SubCell"/>
</dbReference>
<evidence type="ECO:0000256" key="10">
    <source>
        <dbReference type="ARBA" id="ARBA00030775"/>
    </source>
</evidence>
<sequence length="153" mass="15788">MNPCRSGARTAGFSLVEMLVVLAILGLAVGIGAPSISGLFPAHRLNAAAEAVAGEVALLRIEAQRTGRPMSLAFDEETRRFLSTRPGAPALAMAEWRVLVESGTPGRVEPGEVRFLPEGGSTGARITLSGSGGTRILVVSRATGAVRRAEAAP</sequence>